<organism evidence="1 2">
    <name type="scientific">Ensete ventricosum</name>
    <name type="common">Abyssinian banana</name>
    <name type="synonym">Musa ensete</name>
    <dbReference type="NCBI Taxonomy" id="4639"/>
    <lineage>
        <taxon>Eukaryota</taxon>
        <taxon>Viridiplantae</taxon>
        <taxon>Streptophyta</taxon>
        <taxon>Embryophyta</taxon>
        <taxon>Tracheophyta</taxon>
        <taxon>Spermatophyta</taxon>
        <taxon>Magnoliopsida</taxon>
        <taxon>Liliopsida</taxon>
        <taxon>Zingiberales</taxon>
        <taxon>Musaceae</taxon>
        <taxon>Ensete</taxon>
    </lineage>
</organism>
<dbReference type="Proteomes" id="UP000287651">
    <property type="component" value="Unassembled WGS sequence"/>
</dbReference>
<proteinExistence type="predicted"/>
<name>A0A426ZIR1_ENSVE</name>
<comment type="caution">
    <text evidence="1">The sequence shown here is derived from an EMBL/GenBank/DDBJ whole genome shotgun (WGS) entry which is preliminary data.</text>
</comment>
<reference evidence="1 2" key="1">
    <citation type="journal article" date="2014" name="Agronomy (Basel)">
        <title>A Draft Genome Sequence for Ensete ventricosum, the Drought-Tolerant Tree Against Hunger.</title>
        <authorList>
            <person name="Harrison J."/>
            <person name="Moore K.A."/>
            <person name="Paszkiewicz K."/>
            <person name="Jones T."/>
            <person name="Grant M."/>
            <person name="Ambacheew D."/>
            <person name="Muzemil S."/>
            <person name="Studholme D.J."/>
        </authorList>
    </citation>
    <scope>NUCLEOTIDE SEQUENCE [LARGE SCALE GENOMIC DNA]</scope>
</reference>
<evidence type="ECO:0000313" key="2">
    <source>
        <dbReference type="Proteomes" id="UP000287651"/>
    </source>
</evidence>
<evidence type="ECO:0000313" key="1">
    <source>
        <dbReference type="EMBL" id="RRT63845.1"/>
    </source>
</evidence>
<accession>A0A426ZIR1</accession>
<gene>
    <name evidence="1" type="ORF">B296_00017765</name>
</gene>
<sequence>MWRELVEGLSGVCQQHIGSSSGVPCRLLGVRRKEIGSSLGVSRKDVGSSLKDKLMCQITKISIIIRSIVVTGPRVKRDV</sequence>
<dbReference type="AlphaFoldDB" id="A0A426ZIR1"/>
<protein>
    <submittedName>
        <fullName evidence="1">Uncharacterized protein</fullName>
    </submittedName>
</protein>
<dbReference type="EMBL" id="AMZH03006436">
    <property type="protein sequence ID" value="RRT63845.1"/>
    <property type="molecule type" value="Genomic_DNA"/>
</dbReference>
<feature type="non-terminal residue" evidence="1">
    <location>
        <position position="79"/>
    </location>
</feature>